<dbReference type="PANTHER" id="PTHR43117">
    <property type="entry name" value="OSMOPROTECTANT IMPORT ATP-BINDING PROTEIN OSMV"/>
    <property type="match status" value="1"/>
</dbReference>
<comment type="caution">
    <text evidence="7">The sequence shown here is derived from an EMBL/GenBank/DDBJ whole genome shotgun (WGS) entry which is preliminary data.</text>
</comment>
<evidence type="ECO:0000256" key="3">
    <source>
        <dbReference type="SAM" id="MobiDB-lite"/>
    </source>
</evidence>
<dbReference type="Pfam" id="PF00005">
    <property type="entry name" value="ABC_tran"/>
    <property type="match status" value="1"/>
</dbReference>
<feature type="transmembrane region" description="Helical" evidence="4">
    <location>
        <begin position="183"/>
        <end position="201"/>
    </location>
</feature>
<dbReference type="Proteomes" id="UP001152747">
    <property type="component" value="Unassembled WGS sequence"/>
</dbReference>
<feature type="transmembrane region" description="Helical" evidence="4">
    <location>
        <begin position="916"/>
        <end position="937"/>
    </location>
</feature>
<keyword evidence="8" id="KW-1185">Reference proteome</keyword>
<feature type="transmembrane region" description="Helical" evidence="4">
    <location>
        <begin position="1093"/>
        <end position="1116"/>
    </location>
</feature>
<name>A0A9P1ILU1_9PELO</name>
<keyword evidence="2" id="KW-0813">Transport</keyword>
<proteinExistence type="inferred from homology"/>
<keyword evidence="4" id="KW-0812">Transmembrane</keyword>
<keyword evidence="5" id="KW-0732">Signal</keyword>
<dbReference type="EMBL" id="CANHGI010000004">
    <property type="protein sequence ID" value="CAI5447993.1"/>
    <property type="molecule type" value="Genomic_DNA"/>
</dbReference>
<feature type="transmembrane region" description="Helical" evidence="4">
    <location>
        <begin position="291"/>
        <end position="314"/>
    </location>
</feature>
<dbReference type="GO" id="GO:0016887">
    <property type="term" value="F:ATP hydrolysis activity"/>
    <property type="evidence" value="ECO:0007669"/>
    <property type="project" value="InterPro"/>
</dbReference>
<evidence type="ECO:0000313" key="8">
    <source>
        <dbReference type="Proteomes" id="UP001152747"/>
    </source>
</evidence>
<feature type="transmembrane region" description="Helical" evidence="4">
    <location>
        <begin position="1025"/>
        <end position="1045"/>
    </location>
</feature>
<organism evidence="7 8">
    <name type="scientific">Caenorhabditis angaria</name>
    <dbReference type="NCBI Taxonomy" id="860376"/>
    <lineage>
        <taxon>Eukaryota</taxon>
        <taxon>Metazoa</taxon>
        <taxon>Ecdysozoa</taxon>
        <taxon>Nematoda</taxon>
        <taxon>Chromadorea</taxon>
        <taxon>Rhabditida</taxon>
        <taxon>Rhabditina</taxon>
        <taxon>Rhabditomorpha</taxon>
        <taxon>Rhabditoidea</taxon>
        <taxon>Rhabditidae</taxon>
        <taxon>Peloderinae</taxon>
        <taxon>Caenorhabditis</taxon>
    </lineage>
</organism>
<evidence type="ECO:0000259" key="6">
    <source>
        <dbReference type="PROSITE" id="PS50893"/>
    </source>
</evidence>
<gene>
    <name evidence="7" type="ORF">CAMP_LOCUS10630</name>
</gene>
<evidence type="ECO:0000256" key="1">
    <source>
        <dbReference type="ARBA" id="ARBA00005417"/>
    </source>
</evidence>
<feature type="transmembrane region" description="Helical" evidence="4">
    <location>
        <begin position="759"/>
        <end position="781"/>
    </location>
</feature>
<feature type="region of interest" description="Disordered" evidence="3">
    <location>
        <begin position="1147"/>
        <end position="1177"/>
    </location>
</feature>
<evidence type="ECO:0000313" key="7">
    <source>
        <dbReference type="EMBL" id="CAI5447993.1"/>
    </source>
</evidence>
<dbReference type="Gene3D" id="3.40.50.300">
    <property type="entry name" value="P-loop containing nucleotide triphosphate hydrolases"/>
    <property type="match status" value="1"/>
</dbReference>
<feature type="transmembrane region" description="Helical" evidence="4">
    <location>
        <begin position="1057"/>
        <end position="1081"/>
    </location>
</feature>
<dbReference type="GO" id="GO:0005524">
    <property type="term" value="F:ATP binding"/>
    <property type="evidence" value="ECO:0007669"/>
    <property type="project" value="InterPro"/>
</dbReference>
<feature type="compositionally biased region" description="Polar residues" evidence="3">
    <location>
        <begin position="1158"/>
        <end position="1167"/>
    </location>
</feature>
<evidence type="ECO:0000256" key="5">
    <source>
        <dbReference type="SAM" id="SignalP"/>
    </source>
</evidence>
<feature type="transmembrane region" description="Helical" evidence="4">
    <location>
        <begin position="958"/>
        <end position="988"/>
    </location>
</feature>
<dbReference type="OrthoDB" id="416154at2759"/>
<dbReference type="InterPro" id="IPR027417">
    <property type="entry name" value="P-loop_NTPase"/>
</dbReference>
<comment type="similarity">
    <text evidence="1">Belongs to the ABC transporter superfamily.</text>
</comment>
<sequence length="1487" mass="171483">MAYSLLFIAVYSIHLWNYTNNASTDHELQYFDNHRFVTNNFVKFAICIPKTVVDYRFSRVNDAIKQMRVRYRHVHFVTDCQKGKNMLKDKTVDLFVEFTKLIETGKDIKYSINSREGILKSDFCTNCDSLRKEVWGMAIEVQMIVNNFIAIIVTRKTDAVLYMSHFEDFNFDATFLKTQNDLFYTWLMLLPWCARCINLWYDDRKSGLYRNLLNLKVNRIEYILSKFVVWYLIMIIPTILLWTISYILVPSSFVIQSFQFAFVYIGCIVMFCMFLGTFFDRSVFFAKLVGFFLMCAGQFGMGNVYYGAIFFQTAVRFVGPTYKAKHSNTIEVDIGEAVSIACILLNFLIMLGLTIYLDYYNNWHLPGGLPFYYPISKKFWSTKLRPPHNDPFLEVQQVHDKLKTLEVTSPPLITITGICKRVQKCWKVNAVNFVIKFGEVTTLYGHIGCGSKEILEMLHGETHPEFGYISEEAERKLLTAKATCVPNINYMTVKTYLKFIGSIRGGALKKEELHQMMEDLDLLKVENRDLDLLTCTQKERLRIAATFSGQSDLVLINRPTRDTFNDSKDMIIRFIESQKTHRAIVIASYDSEEAEQLSNELVMMSEGYVVLTGNIHLFTKSISSVFEIRLWPSKIFTSAQITDLKKIISCDDERLKRDLQVFETPNGKLRCTLPILYRKSIPLILKQISIEGDNLDVQHYELSTPTLHDIYVNACFDPKQYAPLATYDKLKKFYKAQTPISPTLNFLKILMKIFIDFRFLYEAAIVLLFFGLLVTLVVFGLTEDPDSRTATTSYNSLDQQQHLFCDGLDCKDPKLSNVEYRHHKRQSDQINKNTAGVNIKDHKINAYSFGDEQFIMSTQNYILERFIHMTTGYTPSIESSLEHYEIYDIKDIQGFSPLFPNISAQHAAVIMADSHILLYIMTLAQVFVYIFSTLLPLRLVRLRLSLDNQIFVWPRWQYFLLIFLANLIIFILLSFGIVGILAACGFFPYDTLMSVLLVEAMWICVFITTMPLVYFLVFTVSSATAIVPSVLAIPFICVSLPNLIMSYSSENSISIDTLLSMITSLLLFSPPTTLQFLAAFLNAKRVEKEFDNVFFYLIILCCVHLWIFPVFIYSIIRPDIKELMQCWFVNKVRVTAPFDRRATLKTTKQIQKSDEKQGSQQPQQHQNVGAEDEPVHANDVEGGARKLAGNEAEKDEMYFNSEITKYEEDLIIEIAQMKNWTDQQSIEVGENATFVVGDQGKMISKLLHTVSEMNDDNQITFLPREIHLPPLFSPRQLLRLSASCQGTTVDEAHIDYLLDLFSIEKDKKVCYLDDSDRRIVLLLSKIIKKPTVIIMDQTDLYLPYSKLMTLWALCSRMRDDGLAVMFSSPNHLWAEHMATSVVHTSKCQFLTVLPPHEMKRKISHMLLEVEVRDEKKTQIIASAIKFALKDSNYFRPPTKHRFILELPSDDIDTIENVIGVVKVHTKAISRYNLKMATIADYLNLARV</sequence>
<dbReference type="PANTHER" id="PTHR43117:SF4">
    <property type="entry name" value="OSMOPROTECTANT IMPORT ATP-BINDING PROTEIN OSMV"/>
    <property type="match status" value="1"/>
</dbReference>
<feature type="transmembrane region" description="Helical" evidence="4">
    <location>
        <begin position="1000"/>
        <end position="1018"/>
    </location>
</feature>
<feature type="domain" description="ABC transporter" evidence="6">
    <location>
        <begin position="413"/>
        <end position="631"/>
    </location>
</feature>
<reference evidence="7" key="1">
    <citation type="submission" date="2022-11" db="EMBL/GenBank/DDBJ databases">
        <authorList>
            <person name="Kikuchi T."/>
        </authorList>
    </citation>
    <scope>NUCLEOTIDE SEQUENCE</scope>
    <source>
        <strain evidence="7">PS1010</strain>
    </source>
</reference>
<feature type="transmembrane region" description="Helical" evidence="4">
    <location>
        <begin position="222"/>
        <end position="249"/>
    </location>
</feature>
<evidence type="ECO:0000256" key="2">
    <source>
        <dbReference type="ARBA" id="ARBA00022448"/>
    </source>
</evidence>
<dbReference type="PROSITE" id="PS50893">
    <property type="entry name" value="ABC_TRANSPORTER_2"/>
    <property type="match status" value="1"/>
</dbReference>
<dbReference type="SUPFAM" id="SSF52540">
    <property type="entry name" value="P-loop containing nucleoside triphosphate hydrolases"/>
    <property type="match status" value="2"/>
</dbReference>
<feature type="signal peptide" evidence="5">
    <location>
        <begin position="1"/>
        <end position="21"/>
    </location>
</feature>
<dbReference type="InterPro" id="IPR003439">
    <property type="entry name" value="ABC_transporter-like_ATP-bd"/>
</dbReference>
<keyword evidence="4" id="KW-1133">Transmembrane helix</keyword>
<keyword evidence="4" id="KW-0472">Membrane</keyword>
<feature type="transmembrane region" description="Helical" evidence="4">
    <location>
        <begin position="261"/>
        <end position="279"/>
    </location>
</feature>
<feature type="transmembrane region" description="Helical" evidence="4">
    <location>
        <begin position="334"/>
        <end position="357"/>
    </location>
</feature>
<protein>
    <recommendedName>
        <fullName evidence="6">ABC transporter domain-containing protein</fullName>
    </recommendedName>
</protein>
<accession>A0A9P1ILU1</accession>
<evidence type="ECO:0000256" key="4">
    <source>
        <dbReference type="SAM" id="Phobius"/>
    </source>
</evidence>
<feature type="chain" id="PRO_5040295112" description="ABC transporter domain-containing protein" evidence="5">
    <location>
        <begin position="22"/>
        <end position="1487"/>
    </location>
</feature>